<accession>A0ABT3KUU0</accession>
<protein>
    <submittedName>
        <fullName evidence="1">Uncharacterized protein</fullName>
    </submittedName>
</protein>
<name>A0ABT3KUU0_9BURK</name>
<proteinExistence type="predicted"/>
<sequence length="209" mass="21982">MPDEIKPTMGTSAGHIDPAVAEANPTGVIDQDEPLDDRAPAATATFFKVLIHDINWDFVDKVVVGGSTARAVTQSTPSARNPDSPWNAFGLEAIPNGVIAKNKPLDDESPAATTAFMVLVYDKDWDFVAKVVVAATARIVTLHANLATSNDYWAQDGAGTWVNLSSARYDSKMMIEGGQLRLDIPTIHGGPFDAGRAAVPRGAGAGPAA</sequence>
<evidence type="ECO:0000313" key="1">
    <source>
        <dbReference type="EMBL" id="MCW5321772.1"/>
    </source>
</evidence>
<keyword evidence="2" id="KW-1185">Reference proteome</keyword>
<organism evidence="1 2">
    <name type="scientific">Verminephrobacter aporrectodeae subsp. tuberculatae</name>
    <dbReference type="NCBI Taxonomy" id="1110392"/>
    <lineage>
        <taxon>Bacteria</taxon>
        <taxon>Pseudomonadati</taxon>
        <taxon>Pseudomonadota</taxon>
        <taxon>Betaproteobacteria</taxon>
        <taxon>Burkholderiales</taxon>
        <taxon>Comamonadaceae</taxon>
        <taxon>Verminephrobacter</taxon>
    </lineage>
</organism>
<dbReference type="RefSeq" id="WP_265282303.1">
    <property type="nucleotide sequence ID" value="NZ_QZCW01000002.1"/>
</dbReference>
<dbReference type="EMBL" id="QZCW01000002">
    <property type="protein sequence ID" value="MCW5321772.1"/>
    <property type="molecule type" value="Genomic_DNA"/>
</dbReference>
<evidence type="ECO:0000313" key="2">
    <source>
        <dbReference type="Proteomes" id="UP001208935"/>
    </source>
</evidence>
<gene>
    <name evidence="1" type="ORF">D5039_11590</name>
</gene>
<dbReference type="Proteomes" id="UP001208935">
    <property type="component" value="Unassembled WGS sequence"/>
</dbReference>
<comment type="caution">
    <text evidence="1">The sequence shown here is derived from an EMBL/GenBank/DDBJ whole genome shotgun (WGS) entry which is preliminary data.</text>
</comment>
<reference evidence="2" key="1">
    <citation type="submission" date="2023-07" db="EMBL/GenBank/DDBJ databases">
        <title>Verminephrobacter genomes.</title>
        <authorList>
            <person name="Lund M.B."/>
        </authorList>
    </citation>
    <scope>NUCLEOTIDE SEQUENCE [LARGE SCALE GENOMIC DNA]</scope>
    <source>
        <strain evidence="2">AtM5-05</strain>
    </source>
</reference>